<evidence type="ECO:0000313" key="2">
    <source>
        <dbReference type="Proteomes" id="UP000555448"/>
    </source>
</evidence>
<dbReference type="EMBL" id="JACHLR010000069">
    <property type="protein sequence ID" value="MBB4861144.1"/>
    <property type="molecule type" value="Genomic_DNA"/>
</dbReference>
<accession>A0A7W7KF68</accession>
<evidence type="ECO:0000313" key="1">
    <source>
        <dbReference type="EMBL" id="MBB4861144.1"/>
    </source>
</evidence>
<organism evidence="1 2">
    <name type="scientific">Novosphingobium chloroacetimidivorans</name>
    <dbReference type="NCBI Taxonomy" id="1428314"/>
    <lineage>
        <taxon>Bacteria</taxon>
        <taxon>Pseudomonadati</taxon>
        <taxon>Pseudomonadota</taxon>
        <taxon>Alphaproteobacteria</taxon>
        <taxon>Sphingomonadales</taxon>
        <taxon>Sphingomonadaceae</taxon>
        <taxon>Novosphingobium</taxon>
    </lineage>
</organism>
<dbReference type="AlphaFoldDB" id="A0A7W7KF68"/>
<proteinExistence type="predicted"/>
<comment type="caution">
    <text evidence="1">The sequence shown here is derived from an EMBL/GenBank/DDBJ whole genome shotgun (WGS) entry which is preliminary data.</text>
</comment>
<dbReference type="Proteomes" id="UP000555448">
    <property type="component" value="Unassembled WGS sequence"/>
</dbReference>
<name>A0A7W7KF68_9SPHN</name>
<gene>
    <name evidence="1" type="ORF">HNO88_004498</name>
</gene>
<keyword evidence="2" id="KW-1185">Reference proteome</keyword>
<reference evidence="1 2" key="1">
    <citation type="submission" date="2020-08" db="EMBL/GenBank/DDBJ databases">
        <title>Functional genomics of gut bacteria from endangered species of beetles.</title>
        <authorList>
            <person name="Carlos-Shanley C."/>
        </authorList>
    </citation>
    <scope>NUCLEOTIDE SEQUENCE [LARGE SCALE GENOMIC DNA]</scope>
    <source>
        <strain evidence="1 2">S00245</strain>
    </source>
</reference>
<protein>
    <submittedName>
        <fullName evidence="1">Uncharacterized protein</fullName>
    </submittedName>
</protein>
<dbReference type="RefSeq" id="WP_184250911.1">
    <property type="nucleotide sequence ID" value="NZ_JACHLR010000069.1"/>
</dbReference>
<sequence length="65" mass="7323">MSEEKKRSATEFIPVAGPIHQALEFMSLDKRSSFHAGELLALIRVDQNQLLRFAPPYRHYAAPAA</sequence>